<dbReference type="PANTHER" id="PTHR33525:SF3">
    <property type="entry name" value="RIBONUCLEASE Y"/>
    <property type="match status" value="1"/>
</dbReference>
<dbReference type="InterPro" id="IPR003607">
    <property type="entry name" value="HD/PDEase_dom"/>
</dbReference>
<dbReference type="CDD" id="cd00077">
    <property type="entry name" value="HDc"/>
    <property type="match status" value="1"/>
</dbReference>
<dbReference type="eggNOG" id="COG1639">
    <property type="taxonomic scope" value="Bacteria"/>
</dbReference>
<accession>C0QHB3</accession>
<dbReference type="PANTHER" id="PTHR33525">
    <property type="match status" value="1"/>
</dbReference>
<name>C0QHB3_DESAH</name>
<gene>
    <name evidence="2" type="ordered locus">HRM2_47230</name>
</gene>
<evidence type="ECO:0000313" key="3">
    <source>
        <dbReference type="Proteomes" id="UP000000442"/>
    </source>
</evidence>
<dbReference type="Proteomes" id="UP000000442">
    <property type="component" value="Chromosome"/>
</dbReference>
<dbReference type="HOGENOM" id="CLU_048246_4_2_7"/>
<dbReference type="OrthoDB" id="5501247at2"/>
<sequence length="278" mass="31511">MNKELKIIDIVQQYIASENSFPVLNPQAIKLQNEIIKNDPDFDAVKKLIRTDPTLTSEILKIANSPFYKGLGEVETIRDALVRLGQNELINIVMRVIHKQNFSSANPMIKEFQKRLWNHSVACAIGTLWTTRYLKMEDLIPKAFISGLLHDMGKLCLLSALEKMLVTEISGFNPTPNLVDKILDNLHTQQGYELLTRWHLPAQYCDIAKEHHNEEYDSSDILLTIVRLVNMVCNKMEKNDPDQDLTFIIGSKEADILGISETGVALLEIALEDAQGKQ</sequence>
<protein>
    <submittedName>
        <fullName evidence="2">Signal transduction protein</fullName>
    </submittedName>
</protein>
<proteinExistence type="predicted"/>
<reference evidence="2 3" key="1">
    <citation type="journal article" date="2009" name="Environ. Microbiol.">
        <title>Genome sequence of Desulfobacterium autotrophicum HRM2, a marine sulfate reducer oxidizing organic carbon completely to carbon dioxide.</title>
        <authorList>
            <person name="Strittmatter A.W."/>
            <person name="Liesegang H."/>
            <person name="Rabus R."/>
            <person name="Decker I."/>
            <person name="Amann J."/>
            <person name="Andres S."/>
            <person name="Henne A."/>
            <person name="Fricke W.F."/>
            <person name="Martinez-Arias R."/>
            <person name="Bartels D."/>
            <person name="Goesmann A."/>
            <person name="Krause L."/>
            <person name="Puehler A."/>
            <person name="Klenk H.P."/>
            <person name="Richter M."/>
            <person name="Schuler M."/>
            <person name="Gloeckner F.O."/>
            <person name="Meyerdierks A."/>
            <person name="Gottschalk G."/>
            <person name="Amann R."/>
        </authorList>
    </citation>
    <scope>NUCLEOTIDE SEQUENCE [LARGE SCALE GENOMIC DNA]</scope>
    <source>
        <strain evidence="3">ATCC 43914 / DSM 3382 / HRM2</strain>
    </source>
</reference>
<dbReference type="RefSeq" id="WP_015906482.1">
    <property type="nucleotide sequence ID" value="NC_012108.1"/>
</dbReference>
<dbReference type="EMBL" id="CP001087">
    <property type="protein sequence ID" value="ACN17772.1"/>
    <property type="molecule type" value="Genomic_DNA"/>
</dbReference>
<feature type="domain" description="HDOD" evidence="1">
    <location>
        <begin position="21"/>
        <end position="214"/>
    </location>
</feature>
<dbReference type="PROSITE" id="PS51833">
    <property type="entry name" value="HDOD"/>
    <property type="match status" value="1"/>
</dbReference>
<dbReference type="InterPro" id="IPR013976">
    <property type="entry name" value="HDOD"/>
</dbReference>
<keyword evidence="3" id="KW-1185">Reference proteome</keyword>
<dbReference type="AlphaFoldDB" id="C0QHB3"/>
<dbReference type="InterPro" id="IPR052340">
    <property type="entry name" value="RNase_Y/CdgJ"/>
</dbReference>
<evidence type="ECO:0000313" key="2">
    <source>
        <dbReference type="EMBL" id="ACN17772.1"/>
    </source>
</evidence>
<organism evidence="2 3">
    <name type="scientific">Desulforapulum autotrophicum (strain ATCC 43914 / DSM 3382 / VKM B-1955 / HRM2)</name>
    <name type="common">Desulfobacterium autotrophicum</name>
    <dbReference type="NCBI Taxonomy" id="177437"/>
    <lineage>
        <taxon>Bacteria</taxon>
        <taxon>Pseudomonadati</taxon>
        <taxon>Thermodesulfobacteriota</taxon>
        <taxon>Desulfobacteria</taxon>
        <taxon>Desulfobacterales</taxon>
        <taxon>Desulfobacteraceae</taxon>
        <taxon>Desulforapulum</taxon>
    </lineage>
</organism>
<dbReference type="Pfam" id="PF08668">
    <property type="entry name" value="HDOD"/>
    <property type="match status" value="1"/>
</dbReference>
<dbReference type="STRING" id="177437.HRM2_47230"/>
<dbReference type="SUPFAM" id="SSF109604">
    <property type="entry name" value="HD-domain/PDEase-like"/>
    <property type="match status" value="1"/>
</dbReference>
<evidence type="ECO:0000259" key="1">
    <source>
        <dbReference type="PROSITE" id="PS51833"/>
    </source>
</evidence>
<dbReference type="KEGG" id="dat:HRM2_47230"/>
<dbReference type="Gene3D" id="1.10.3210.10">
    <property type="entry name" value="Hypothetical protein af1432"/>
    <property type="match status" value="1"/>
</dbReference>